<dbReference type="InterPro" id="IPR011006">
    <property type="entry name" value="CheY-like_superfamily"/>
</dbReference>
<dbReference type="Gene3D" id="2.40.50.1020">
    <property type="entry name" value="LytTr DNA-binding domain"/>
    <property type="match status" value="1"/>
</dbReference>
<dbReference type="PROSITE" id="PS50930">
    <property type="entry name" value="HTH_LYTTR"/>
    <property type="match status" value="1"/>
</dbReference>
<dbReference type="SMART" id="SM00448">
    <property type="entry name" value="REC"/>
    <property type="match status" value="1"/>
</dbReference>
<dbReference type="SUPFAM" id="SSF52172">
    <property type="entry name" value="CheY-like"/>
    <property type="match status" value="1"/>
</dbReference>
<evidence type="ECO:0000256" key="1">
    <source>
        <dbReference type="PROSITE-ProRule" id="PRU00169"/>
    </source>
</evidence>
<reference evidence="4 5" key="1">
    <citation type="submission" date="2021-06" db="EMBL/GenBank/DDBJ databases">
        <title>Whole genome sequences of Flavobacterium sp. KK2020170 and assembly.</title>
        <authorList>
            <person name="Kitahara K."/>
            <person name="Miyoshi S."/>
            <person name="Uesaka K."/>
        </authorList>
    </citation>
    <scope>NUCLEOTIDE SEQUENCE [LARGE SCALE GENOMIC DNA]</scope>
    <source>
        <strain evidence="4 5">KK2020170</strain>
    </source>
</reference>
<evidence type="ECO:0000259" key="2">
    <source>
        <dbReference type="PROSITE" id="PS50110"/>
    </source>
</evidence>
<gene>
    <name evidence="4" type="ORF">KK2020170_20930</name>
</gene>
<dbReference type="PANTHER" id="PTHR37299:SF1">
    <property type="entry name" value="STAGE 0 SPORULATION PROTEIN A HOMOLOG"/>
    <property type="match status" value="1"/>
</dbReference>
<dbReference type="InterPro" id="IPR007492">
    <property type="entry name" value="LytTR_DNA-bd_dom"/>
</dbReference>
<dbReference type="RefSeq" id="WP_221258316.1">
    <property type="nucleotide sequence ID" value="NZ_AP024749.1"/>
</dbReference>
<feature type="domain" description="HTH LytTR-type" evidence="3">
    <location>
        <begin position="147"/>
        <end position="242"/>
    </location>
</feature>
<dbReference type="Proteomes" id="UP000825258">
    <property type="component" value="Chromosome"/>
</dbReference>
<evidence type="ECO:0000313" key="4">
    <source>
        <dbReference type="EMBL" id="BCY29225.1"/>
    </source>
</evidence>
<keyword evidence="1" id="KW-0597">Phosphoprotein</keyword>
<dbReference type="Pfam" id="PF00072">
    <property type="entry name" value="Response_reg"/>
    <property type="match status" value="1"/>
</dbReference>
<dbReference type="InterPro" id="IPR001789">
    <property type="entry name" value="Sig_transdc_resp-reg_receiver"/>
</dbReference>
<dbReference type="InterPro" id="IPR046947">
    <property type="entry name" value="LytR-like"/>
</dbReference>
<sequence length="242" mass="28519">MTAVIIEDEIPSAKFLERHLKAFDFQVLIVLKSVKNAIKWLNENTPPDIVFMDIKLGDGYSFEILQKVEINSKIVFTTAFDEYALDAFNYNSIDYLLKPISEEKIKKLLEKIETLKSGFLNEINWSNFNKVDYLNSYLVNVGLNLKKVLTDDIVYFISENNSTFIYTNEKRHYLIQKSLEKIENEVDPITFFRINRKYIINKKYLFSIKNTSQILIRVLNSENDFLTVSKSKKKSFLDWYNK</sequence>
<accession>A0ABM7S925</accession>
<evidence type="ECO:0000259" key="3">
    <source>
        <dbReference type="PROSITE" id="PS50930"/>
    </source>
</evidence>
<feature type="modified residue" description="4-aspartylphosphate" evidence="1">
    <location>
        <position position="53"/>
    </location>
</feature>
<keyword evidence="4" id="KW-0238">DNA-binding</keyword>
<feature type="domain" description="Response regulatory" evidence="2">
    <location>
        <begin position="2"/>
        <end position="113"/>
    </location>
</feature>
<dbReference type="Gene3D" id="3.40.50.2300">
    <property type="match status" value="1"/>
</dbReference>
<proteinExistence type="predicted"/>
<evidence type="ECO:0000313" key="5">
    <source>
        <dbReference type="Proteomes" id="UP000825258"/>
    </source>
</evidence>
<organism evidence="4 5">
    <name type="scientific">Flavobacterium okayamense</name>
    <dbReference type="NCBI Taxonomy" id="2830782"/>
    <lineage>
        <taxon>Bacteria</taxon>
        <taxon>Pseudomonadati</taxon>
        <taxon>Bacteroidota</taxon>
        <taxon>Flavobacteriia</taxon>
        <taxon>Flavobacteriales</taxon>
        <taxon>Flavobacteriaceae</taxon>
        <taxon>Flavobacterium</taxon>
    </lineage>
</organism>
<dbReference type="EMBL" id="AP024749">
    <property type="protein sequence ID" value="BCY29225.1"/>
    <property type="molecule type" value="Genomic_DNA"/>
</dbReference>
<protein>
    <submittedName>
        <fullName evidence="4">DNA-binding response regulator</fullName>
    </submittedName>
</protein>
<dbReference type="SMART" id="SM00850">
    <property type="entry name" value="LytTR"/>
    <property type="match status" value="1"/>
</dbReference>
<dbReference type="PROSITE" id="PS50110">
    <property type="entry name" value="RESPONSE_REGULATORY"/>
    <property type="match status" value="1"/>
</dbReference>
<dbReference type="Pfam" id="PF04397">
    <property type="entry name" value="LytTR"/>
    <property type="match status" value="1"/>
</dbReference>
<name>A0ABM7S925_9FLAO</name>
<keyword evidence="5" id="KW-1185">Reference proteome</keyword>
<dbReference type="PANTHER" id="PTHR37299">
    <property type="entry name" value="TRANSCRIPTIONAL REGULATOR-RELATED"/>
    <property type="match status" value="1"/>
</dbReference>
<dbReference type="GO" id="GO:0003677">
    <property type="term" value="F:DNA binding"/>
    <property type="evidence" value="ECO:0007669"/>
    <property type="project" value="UniProtKB-KW"/>
</dbReference>